<reference evidence="3 4" key="1">
    <citation type="submission" date="2021-08" db="EMBL/GenBank/DDBJ databases">
        <authorList>
            <person name="Peeters C."/>
        </authorList>
    </citation>
    <scope>NUCLEOTIDE SEQUENCE [LARGE SCALE GENOMIC DNA]</scope>
    <source>
        <strain evidence="3 4">LMG 21510</strain>
    </source>
</reference>
<dbReference type="InterPro" id="IPR005467">
    <property type="entry name" value="His_kinase_dom"/>
</dbReference>
<feature type="domain" description="Histidine kinase" evidence="2">
    <location>
        <begin position="50"/>
        <end position="278"/>
    </location>
</feature>
<gene>
    <name evidence="3" type="ORF">LMG21510_03963</name>
</gene>
<evidence type="ECO:0000259" key="2">
    <source>
        <dbReference type="PROSITE" id="PS50109"/>
    </source>
</evidence>
<sequence length="281" mass="30330">MSERPQFSPSSEQHAAAGRDDGGAVPAPSEAMPEASGVGSAAEVASLIDQVAHDLRSALNGIQSWAYVLDHSLDAAPPPAQRALAGLRTAMQLVLIEHMEESVRLLADDAPPLWQPTELKAAVNAAIDGVRPATEPRRIALPEVVVDAVNGNADTTVQGDPRRLEPLLRHLLLHCLKQARNGDTITVRLTPSDEEVQLRITESHVHGRRAEERVSTLTDFFGRRAVPGSRTPPRQSSGLMLTRRMVEMLGGRLAAEQEDQCSANHGNVCIAVIFPRAPRPH</sequence>
<dbReference type="InterPro" id="IPR003594">
    <property type="entry name" value="HATPase_dom"/>
</dbReference>
<dbReference type="EMBL" id="CAJZAH010000004">
    <property type="protein sequence ID" value="CAG9180013.1"/>
    <property type="molecule type" value="Genomic_DNA"/>
</dbReference>
<dbReference type="RefSeq" id="WP_224043590.1">
    <property type="nucleotide sequence ID" value="NZ_CAJZAH010000004.1"/>
</dbReference>
<feature type="compositionally biased region" description="Polar residues" evidence="1">
    <location>
        <begin position="1"/>
        <end position="13"/>
    </location>
</feature>
<keyword evidence="4" id="KW-1185">Reference proteome</keyword>
<dbReference type="Gene3D" id="3.30.565.10">
    <property type="entry name" value="Histidine kinase-like ATPase, C-terminal domain"/>
    <property type="match status" value="1"/>
</dbReference>
<evidence type="ECO:0000313" key="4">
    <source>
        <dbReference type="Proteomes" id="UP000721236"/>
    </source>
</evidence>
<feature type="region of interest" description="Disordered" evidence="1">
    <location>
        <begin position="1"/>
        <end position="37"/>
    </location>
</feature>
<name>A0ABM8XIJ4_9BURK</name>
<dbReference type="SUPFAM" id="SSF55874">
    <property type="entry name" value="ATPase domain of HSP90 chaperone/DNA topoisomerase II/histidine kinase"/>
    <property type="match status" value="1"/>
</dbReference>
<evidence type="ECO:0000313" key="3">
    <source>
        <dbReference type="EMBL" id="CAG9180013.1"/>
    </source>
</evidence>
<dbReference type="PROSITE" id="PS50109">
    <property type="entry name" value="HIS_KIN"/>
    <property type="match status" value="1"/>
</dbReference>
<proteinExistence type="predicted"/>
<accession>A0ABM8XIJ4</accession>
<dbReference type="InterPro" id="IPR036890">
    <property type="entry name" value="HATPase_C_sf"/>
</dbReference>
<dbReference type="Proteomes" id="UP000721236">
    <property type="component" value="Unassembled WGS sequence"/>
</dbReference>
<dbReference type="Pfam" id="PF02518">
    <property type="entry name" value="HATPase_c"/>
    <property type="match status" value="1"/>
</dbReference>
<protein>
    <recommendedName>
        <fullName evidence="2">Histidine kinase domain-containing protein</fullName>
    </recommendedName>
</protein>
<evidence type="ECO:0000256" key="1">
    <source>
        <dbReference type="SAM" id="MobiDB-lite"/>
    </source>
</evidence>
<comment type="caution">
    <text evidence="3">The sequence shown here is derived from an EMBL/GenBank/DDBJ whole genome shotgun (WGS) entry which is preliminary data.</text>
</comment>
<organism evidence="3 4">
    <name type="scientific">Cupriavidus respiraculi</name>
    <dbReference type="NCBI Taxonomy" id="195930"/>
    <lineage>
        <taxon>Bacteria</taxon>
        <taxon>Pseudomonadati</taxon>
        <taxon>Pseudomonadota</taxon>
        <taxon>Betaproteobacteria</taxon>
        <taxon>Burkholderiales</taxon>
        <taxon>Burkholderiaceae</taxon>
        <taxon>Cupriavidus</taxon>
    </lineage>
</organism>